<evidence type="ECO:0000259" key="1">
    <source>
        <dbReference type="Pfam" id="PF00753"/>
    </source>
</evidence>
<dbReference type="Pfam" id="PF00753">
    <property type="entry name" value="Lactamase_B"/>
    <property type="match status" value="1"/>
</dbReference>
<dbReference type="Gene3D" id="3.60.15.10">
    <property type="entry name" value="Ribonuclease Z/Hydroxyacylglutathione hydrolase-like"/>
    <property type="match status" value="1"/>
</dbReference>
<feature type="domain" description="Metallo-beta-lactamase" evidence="1">
    <location>
        <begin position="11"/>
        <end position="73"/>
    </location>
</feature>
<dbReference type="RefSeq" id="WP_107289940.1">
    <property type="nucleotide sequence ID" value="NZ_PYNF01000021.1"/>
</dbReference>
<name>A0A2T3KDZ4_9GAMM</name>
<dbReference type="AlphaFoldDB" id="A0A2T3KDZ4"/>
<dbReference type="InterPro" id="IPR036866">
    <property type="entry name" value="RibonucZ/Hydroxyglut_hydro"/>
</dbReference>
<dbReference type="PANTHER" id="PTHR30619:SF1">
    <property type="entry name" value="RECOMBINATION PROTEIN 2"/>
    <property type="match status" value="1"/>
</dbReference>
<dbReference type="SUPFAM" id="SSF56281">
    <property type="entry name" value="Metallo-hydrolase/oxidoreductase"/>
    <property type="match status" value="1"/>
</dbReference>
<accession>A0A2T3KDZ4</accession>
<dbReference type="Proteomes" id="UP000241426">
    <property type="component" value="Unassembled WGS sequence"/>
</dbReference>
<dbReference type="PANTHER" id="PTHR30619">
    <property type="entry name" value="DNA INTERNALIZATION/COMPETENCE PROTEIN COMEC/REC2"/>
    <property type="match status" value="1"/>
</dbReference>
<protein>
    <recommendedName>
        <fullName evidence="1">Metallo-beta-lactamase domain-containing protein</fullName>
    </recommendedName>
</protein>
<evidence type="ECO:0000313" key="2">
    <source>
        <dbReference type="EMBL" id="PSU95075.1"/>
    </source>
</evidence>
<proteinExistence type="predicted"/>
<dbReference type="EMBL" id="PYNF01000021">
    <property type="protein sequence ID" value="PSU95075.1"/>
    <property type="molecule type" value="Genomic_DNA"/>
</dbReference>
<organism evidence="2 3">
    <name type="scientific">Photobacterium kishitanii</name>
    <dbReference type="NCBI Taxonomy" id="318456"/>
    <lineage>
        <taxon>Bacteria</taxon>
        <taxon>Pseudomonadati</taxon>
        <taxon>Pseudomonadota</taxon>
        <taxon>Gammaproteobacteria</taxon>
        <taxon>Vibrionales</taxon>
        <taxon>Vibrionaceae</taxon>
        <taxon>Photobacterium</taxon>
    </lineage>
</organism>
<evidence type="ECO:0000313" key="3">
    <source>
        <dbReference type="Proteomes" id="UP000241426"/>
    </source>
</evidence>
<gene>
    <name evidence="2" type="ORF">C9J27_18940</name>
</gene>
<sequence>MVKIKMYPAREGDAFLIKLGRKNIVIDMGLNETYEKYIKQDISSIKELGESIDLLIVTHVDNDHIMGVISLLEDNETSENPIEIKEIWHNSYRHLGFDKISGELPNTEKKILTKLVRSNQNPKLGNGISEVKIDEGITLASLLYRNKLNWNTSISNYIVSNESDDVRLDEDTKIKIISPNSKKIAILREKWKDVLESEKYNFKITDDKLFDDAYEMYMKSKNNNFEIKGISNETDIDFDELVKKKNKDKSPTNGSSIALIIESKNKRLLFLGDSHEDNIYEELDILKKNGESLDFDVVKLSHHGSNANVSERFLNLISAKIFLISTNGRYAHPSLSTIAKVIKCHPKSQIITNYKHNKVEAIASEYDFNVSVSNIIEVE</sequence>
<dbReference type="InterPro" id="IPR001279">
    <property type="entry name" value="Metallo-B-lactamas"/>
</dbReference>
<dbReference type="InterPro" id="IPR052159">
    <property type="entry name" value="Competence_DNA_uptake"/>
</dbReference>
<reference evidence="2 3" key="1">
    <citation type="submission" date="2018-01" db="EMBL/GenBank/DDBJ databases">
        <title>Whole genome sequencing of Histamine producing bacteria.</title>
        <authorList>
            <person name="Butler K."/>
        </authorList>
    </citation>
    <scope>NUCLEOTIDE SEQUENCE [LARGE SCALE GENOMIC DNA]</scope>
    <source>
        <strain evidence="2 3">FS-7.2</strain>
    </source>
</reference>
<comment type="caution">
    <text evidence="2">The sequence shown here is derived from an EMBL/GenBank/DDBJ whole genome shotgun (WGS) entry which is preliminary data.</text>
</comment>